<dbReference type="EMBL" id="GGFL01008948">
    <property type="protein sequence ID" value="MBW73126.1"/>
    <property type="molecule type" value="Transcribed_RNA"/>
</dbReference>
<proteinExistence type="predicted"/>
<name>A0A2M4D6H0_ANODA</name>
<dbReference type="AlphaFoldDB" id="A0A2M4D6H0"/>
<accession>A0A2M4D6H0</accession>
<protein>
    <submittedName>
        <fullName evidence="1">Putative secreted protein</fullName>
    </submittedName>
</protein>
<evidence type="ECO:0000313" key="1">
    <source>
        <dbReference type="EMBL" id="MBW73126.1"/>
    </source>
</evidence>
<organism evidence="1">
    <name type="scientific">Anopheles darlingi</name>
    <name type="common">Mosquito</name>
    <dbReference type="NCBI Taxonomy" id="43151"/>
    <lineage>
        <taxon>Eukaryota</taxon>
        <taxon>Metazoa</taxon>
        <taxon>Ecdysozoa</taxon>
        <taxon>Arthropoda</taxon>
        <taxon>Hexapoda</taxon>
        <taxon>Insecta</taxon>
        <taxon>Pterygota</taxon>
        <taxon>Neoptera</taxon>
        <taxon>Endopterygota</taxon>
        <taxon>Diptera</taxon>
        <taxon>Nematocera</taxon>
        <taxon>Culicoidea</taxon>
        <taxon>Culicidae</taxon>
        <taxon>Anophelinae</taxon>
        <taxon>Anopheles</taxon>
    </lineage>
</organism>
<reference evidence="1" key="1">
    <citation type="submission" date="2018-01" db="EMBL/GenBank/DDBJ databases">
        <title>An insight into the sialome of Amazonian anophelines.</title>
        <authorList>
            <person name="Ribeiro J.M."/>
            <person name="Scarpassa V."/>
            <person name="Calvo E."/>
        </authorList>
    </citation>
    <scope>NUCLEOTIDE SEQUENCE</scope>
</reference>
<sequence length="89" mass="9996">MQSIISSAVILAVANAINRLFNLHPRVCYVMCAPVEVVASVHYIVSIGNARRRWLLSSSLSTLFMERSDRLDLVAVQGSSERRLSRETY</sequence>